<dbReference type="GeneID" id="127150338"/>
<organism evidence="1 2">
    <name type="scientific">Cucumis melo</name>
    <name type="common">Muskmelon</name>
    <dbReference type="NCBI Taxonomy" id="3656"/>
    <lineage>
        <taxon>Eukaryota</taxon>
        <taxon>Viridiplantae</taxon>
        <taxon>Streptophyta</taxon>
        <taxon>Embryophyta</taxon>
        <taxon>Tracheophyta</taxon>
        <taxon>Spermatophyta</taxon>
        <taxon>Magnoliopsida</taxon>
        <taxon>eudicotyledons</taxon>
        <taxon>Gunneridae</taxon>
        <taxon>Pentapetalae</taxon>
        <taxon>rosids</taxon>
        <taxon>fabids</taxon>
        <taxon>Cucurbitales</taxon>
        <taxon>Cucurbitaceae</taxon>
        <taxon>Benincaseae</taxon>
        <taxon>Cucumis</taxon>
    </lineage>
</organism>
<name>A0ABM3L1M4_CUCME</name>
<accession>A0ABM3L1M4</accession>
<evidence type="ECO:0000313" key="1">
    <source>
        <dbReference type="Proteomes" id="UP001652600"/>
    </source>
</evidence>
<evidence type="ECO:0000313" key="2">
    <source>
        <dbReference type="RefSeq" id="XP_050943934.1"/>
    </source>
</evidence>
<proteinExistence type="predicted"/>
<gene>
    <name evidence="2" type="primary">LOC127150338</name>
</gene>
<dbReference type="RefSeq" id="XP_050943934.1">
    <property type="nucleotide sequence ID" value="XM_051087977.1"/>
</dbReference>
<keyword evidence="1" id="KW-1185">Reference proteome</keyword>
<dbReference type="Proteomes" id="UP001652600">
    <property type="component" value="Chromosome 7"/>
</dbReference>
<sequence length="114" mass="12229">MAYSNPSVALRFSKALFEHRHGAAAAPPFSAAAAVFISYKVDTSEESDVSGAKAEEVIAEMVEDGAVGSTVEVAYDATKGTTEKVKDTVIAEANENVMDTTEYRSMENMDDQKQ</sequence>
<protein>
    <submittedName>
        <fullName evidence="2">Uncharacterized protein LOC127150338</fullName>
    </submittedName>
</protein>
<reference evidence="2" key="1">
    <citation type="submission" date="2025-08" db="UniProtKB">
        <authorList>
            <consortium name="RefSeq"/>
        </authorList>
    </citation>
    <scope>IDENTIFICATION</scope>
    <source>
        <tissue evidence="2">Stem</tissue>
    </source>
</reference>